<keyword evidence="4 6" id="KW-1133">Transmembrane helix</keyword>
<evidence type="ECO:0000256" key="6">
    <source>
        <dbReference type="SAM" id="Phobius"/>
    </source>
</evidence>
<evidence type="ECO:0000259" key="7">
    <source>
        <dbReference type="Pfam" id="PF00892"/>
    </source>
</evidence>
<feature type="transmembrane region" description="Helical" evidence="6">
    <location>
        <begin position="72"/>
        <end position="91"/>
    </location>
</feature>
<keyword evidence="5 6" id="KW-0472">Membrane</keyword>
<feature type="transmembrane region" description="Helical" evidence="6">
    <location>
        <begin position="103"/>
        <end position="121"/>
    </location>
</feature>
<feature type="transmembrane region" description="Helical" evidence="6">
    <location>
        <begin position="190"/>
        <end position="208"/>
    </location>
</feature>
<dbReference type="InterPro" id="IPR000620">
    <property type="entry name" value="EamA_dom"/>
</dbReference>
<protein>
    <submittedName>
        <fullName evidence="8">EamA family transporter</fullName>
    </submittedName>
</protein>
<dbReference type="InterPro" id="IPR050638">
    <property type="entry name" value="AA-Vitamin_Transporters"/>
</dbReference>
<evidence type="ECO:0000256" key="4">
    <source>
        <dbReference type="ARBA" id="ARBA00022989"/>
    </source>
</evidence>
<proteinExistence type="predicted"/>
<organism evidence="8 9">
    <name type="scientific">Thiothrix lacustris</name>
    <dbReference type="NCBI Taxonomy" id="525917"/>
    <lineage>
        <taxon>Bacteria</taxon>
        <taxon>Pseudomonadati</taxon>
        <taxon>Pseudomonadota</taxon>
        <taxon>Gammaproteobacteria</taxon>
        <taxon>Thiotrichales</taxon>
        <taxon>Thiotrichaceae</taxon>
        <taxon>Thiothrix</taxon>
    </lineage>
</organism>
<evidence type="ECO:0000256" key="3">
    <source>
        <dbReference type="ARBA" id="ARBA00022692"/>
    </source>
</evidence>
<dbReference type="GO" id="GO:0005886">
    <property type="term" value="C:plasma membrane"/>
    <property type="evidence" value="ECO:0007669"/>
    <property type="project" value="UniProtKB-SubCell"/>
</dbReference>
<gene>
    <name evidence="8" type="ORF">BWK73_03575</name>
</gene>
<evidence type="ECO:0000313" key="8">
    <source>
        <dbReference type="EMBL" id="OQX16491.1"/>
    </source>
</evidence>
<dbReference type="Gene3D" id="1.10.3730.20">
    <property type="match status" value="1"/>
</dbReference>
<feature type="transmembrane region" description="Helical" evidence="6">
    <location>
        <begin position="278"/>
        <end position="297"/>
    </location>
</feature>
<keyword evidence="2" id="KW-1003">Cell membrane</keyword>
<feature type="domain" description="EamA" evidence="7">
    <location>
        <begin position="12"/>
        <end position="144"/>
    </location>
</feature>
<feature type="transmembrane region" description="Helical" evidence="6">
    <location>
        <begin position="162"/>
        <end position="178"/>
    </location>
</feature>
<dbReference type="Pfam" id="PF00892">
    <property type="entry name" value="EamA"/>
    <property type="match status" value="2"/>
</dbReference>
<evidence type="ECO:0000313" key="9">
    <source>
        <dbReference type="Proteomes" id="UP000192491"/>
    </source>
</evidence>
<evidence type="ECO:0000256" key="2">
    <source>
        <dbReference type="ARBA" id="ARBA00022475"/>
    </source>
</evidence>
<keyword evidence="3 6" id="KW-0812">Transmembrane</keyword>
<accession>A0A1Y1QYT0</accession>
<dbReference type="InterPro" id="IPR037185">
    <property type="entry name" value="EmrE-like"/>
</dbReference>
<feature type="domain" description="EamA" evidence="7">
    <location>
        <begin position="159"/>
        <end position="295"/>
    </location>
</feature>
<dbReference type="SUPFAM" id="SSF103481">
    <property type="entry name" value="Multidrug resistance efflux transporter EmrE"/>
    <property type="match status" value="2"/>
</dbReference>
<comment type="subcellular location">
    <subcellularLocation>
        <location evidence="1">Cell membrane</location>
        <topology evidence="1">Multi-pass membrane protein</topology>
    </subcellularLocation>
</comment>
<dbReference type="EMBL" id="MTEJ01000004">
    <property type="protein sequence ID" value="OQX16491.1"/>
    <property type="molecule type" value="Genomic_DNA"/>
</dbReference>
<feature type="transmembrane region" description="Helical" evidence="6">
    <location>
        <begin position="41"/>
        <end position="60"/>
    </location>
</feature>
<evidence type="ECO:0000256" key="1">
    <source>
        <dbReference type="ARBA" id="ARBA00004651"/>
    </source>
</evidence>
<sequence>MQHSFLDRFSPYLLLVLTILFWAGNFNLARAIHADVPPLGLSFWRWAVAALILLPFAWGSMRAALPLAREHWRLVLALAVLGIAGFNSLVYVGLQTTTATNGVLLQSVTPITMILLAGLVLHEKSTLAQWAGIGVSLVGVLVIITKADWQVLQQLAFNRGDMWIVLATLDWSLYTVLLRKLPQGLRGTPILGFSISLGALAILPLYVYESVTFQTMPVTAVSVASIAYVAVFPSLLSYMFWNHATQKLGVNRTGQFSHLMPVFGILLATLLLGERLQLYHALGMLLVAAGLVLTNKFKEGKP</sequence>
<feature type="transmembrane region" description="Helical" evidence="6">
    <location>
        <begin position="253"/>
        <end position="272"/>
    </location>
</feature>
<feature type="transmembrane region" description="Helical" evidence="6">
    <location>
        <begin position="220"/>
        <end position="241"/>
    </location>
</feature>
<dbReference type="PANTHER" id="PTHR32322">
    <property type="entry name" value="INNER MEMBRANE TRANSPORTER"/>
    <property type="match status" value="1"/>
</dbReference>
<dbReference type="Proteomes" id="UP000192491">
    <property type="component" value="Unassembled WGS sequence"/>
</dbReference>
<evidence type="ECO:0000256" key="5">
    <source>
        <dbReference type="ARBA" id="ARBA00023136"/>
    </source>
</evidence>
<dbReference type="STRING" id="1123401.GCA_000621325_00914"/>
<reference evidence="8 9" key="1">
    <citation type="submission" date="2017-01" db="EMBL/GenBank/DDBJ databases">
        <title>Novel large sulfur bacteria in the metagenomes of groundwater-fed chemosynthetic microbial mats in the Lake Huron basin.</title>
        <authorList>
            <person name="Sharrar A.M."/>
            <person name="Flood B.E."/>
            <person name="Bailey J.V."/>
            <person name="Jones D.S."/>
            <person name="Biddanda B."/>
            <person name="Ruberg S.A."/>
            <person name="Marcus D.N."/>
            <person name="Dick G.J."/>
        </authorList>
    </citation>
    <scope>NUCLEOTIDE SEQUENCE [LARGE SCALE GENOMIC DNA]</scope>
    <source>
        <strain evidence="8">A8</strain>
    </source>
</reference>
<name>A0A1Y1QYT0_9GAMM</name>
<feature type="transmembrane region" description="Helical" evidence="6">
    <location>
        <begin position="128"/>
        <end position="147"/>
    </location>
</feature>
<dbReference type="AlphaFoldDB" id="A0A1Y1QYT0"/>
<dbReference type="PANTHER" id="PTHR32322:SF18">
    <property type="entry name" value="S-ADENOSYLMETHIONINE_S-ADENOSYLHOMOCYSTEINE TRANSPORTER"/>
    <property type="match status" value="1"/>
</dbReference>
<comment type="caution">
    <text evidence="8">The sequence shown here is derived from an EMBL/GenBank/DDBJ whole genome shotgun (WGS) entry which is preliminary data.</text>
</comment>